<dbReference type="AlphaFoldDB" id="A0A0L6VAK4"/>
<reference evidence="1 2" key="1">
    <citation type="submission" date="2015-08" db="EMBL/GenBank/DDBJ databases">
        <title>Next Generation Sequencing and Analysis of the Genome of Puccinia sorghi L Schw, the Causal Agent of Maize Common Rust.</title>
        <authorList>
            <person name="Rochi L."/>
            <person name="Burguener G."/>
            <person name="Darino M."/>
            <person name="Turjanski A."/>
            <person name="Kreff E."/>
            <person name="Dieguez M.J."/>
            <person name="Sacco F."/>
        </authorList>
    </citation>
    <scope>NUCLEOTIDE SEQUENCE [LARGE SCALE GENOMIC DNA]</scope>
    <source>
        <strain evidence="1 2">RO10H11247</strain>
    </source>
</reference>
<dbReference type="EMBL" id="LAVV01006908">
    <property type="protein sequence ID" value="KNZ57821.1"/>
    <property type="molecule type" value="Genomic_DNA"/>
</dbReference>
<organism evidence="1 2">
    <name type="scientific">Puccinia sorghi</name>
    <dbReference type="NCBI Taxonomy" id="27349"/>
    <lineage>
        <taxon>Eukaryota</taxon>
        <taxon>Fungi</taxon>
        <taxon>Dikarya</taxon>
        <taxon>Basidiomycota</taxon>
        <taxon>Pucciniomycotina</taxon>
        <taxon>Pucciniomycetes</taxon>
        <taxon>Pucciniales</taxon>
        <taxon>Pucciniaceae</taxon>
        <taxon>Puccinia</taxon>
    </lineage>
</organism>
<keyword evidence="2" id="KW-1185">Reference proteome</keyword>
<sequence>MACVKLASVSLCIQMRSSHTFKNQQISMCHTFCIMALSLLKREPRNMSDCYQNDNQHSPVIPSNPQTLISKANLDVELTKKICCQVCFCLYEFQPTTPWRAITNPLATQIPVTTNSLSARRSIKVIKIV</sequence>
<dbReference type="VEuPathDB" id="FungiDB:VP01_2063g4"/>
<name>A0A0L6VAK4_9BASI</name>
<dbReference type="OrthoDB" id="3269001at2759"/>
<evidence type="ECO:0000313" key="2">
    <source>
        <dbReference type="Proteomes" id="UP000037035"/>
    </source>
</evidence>
<proteinExistence type="predicted"/>
<dbReference type="Proteomes" id="UP000037035">
    <property type="component" value="Unassembled WGS sequence"/>
</dbReference>
<evidence type="ECO:0000313" key="1">
    <source>
        <dbReference type="EMBL" id="KNZ57821.1"/>
    </source>
</evidence>
<comment type="caution">
    <text evidence="1">The sequence shown here is derived from an EMBL/GenBank/DDBJ whole genome shotgun (WGS) entry which is preliminary data.</text>
</comment>
<protein>
    <submittedName>
        <fullName evidence="1">Uncharacterized protein</fullName>
    </submittedName>
</protein>
<gene>
    <name evidence="1" type="ORF">VP01_2063g4</name>
</gene>
<accession>A0A0L6VAK4</accession>